<dbReference type="AlphaFoldDB" id="A0A8S9Z362"/>
<dbReference type="InterPro" id="IPR002048">
    <property type="entry name" value="EF_hand_dom"/>
</dbReference>
<evidence type="ECO:0000256" key="1">
    <source>
        <dbReference type="ARBA" id="ARBA00022837"/>
    </source>
</evidence>
<evidence type="ECO:0008006" key="8">
    <source>
        <dbReference type="Google" id="ProtNLM"/>
    </source>
</evidence>
<dbReference type="GO" id="GO:0006897">
    <property type="term" value="P:endocytosis"/>
    <property type="evidence" value="ECO:0007669"/>
    <property type="project" value="TreeGrafter"/>
</dbReference>
<dbReference type="PANTHER" id="PTHR11216:SF174">
    <property type="entry name" value="GH06923P"/>
    <property type="match status" value="1"/>
</dbReference>
<dbReference type="InterPro" id="IPR018247">
    <property type="entry name" value="EF_Hand_1_Ca_BS"/>
</dbReference>
<comment type="caution">
    <text evidence="6">The sequence shown here is derived from an EMBL/GenBank/DDBJ whole genome shotgun (WGS) entry which is preliminary data.</text>
</comment>
<dbReference type="SMART" id="SM00027">
    <property type="entry name" value="EH"/>
    <property type="match status" value="1"/>
</dbReference>
<keyword evidence="7" id="KW-1185">Reference proteome</keyword>
<dbReference type="CDD" id="cd00052">
    <property type="entry name" value="EH"/>
    <property type="match status" value="1"/>
</dbReference>
<name>A0A8S9Z362_9TREM</name>
<dbReference type="GO" id="GO:0005737">
    <property type="term" value="C:cytoplasm"/>
    <property type="evidence" value="ECO:0007669"/>
    <property type="project" value="TreeGrafter"/>
</dbReference>
<evidence type="ECO:0000313" key="7">
    <source>
        <dbReference type="Proteomes" id="UP000822476"/>
    </source>
</evidence>
<evidence type="ECO:0000256" key="3">
    <source>
        <dbReference type="SAM" id="MobiDB-lite"/>
    </source>
</evidence>
<feature type="domain" description="EF-hand" evidence="5">
    <location>
        <begin position="169"/>
        <end position="204"/>
    </location>
</feature>
<dbReference type="PROSITE" id="PS50031">
    <property type="entry name" value="EH"/>
    <property type="match status" value="1"/>
</dbReference>
<feature type="region of interest" description="Disordered" evidence="3">
    <location>
        <begin position="425"/>
        <end position="447"/>
    </location>
</feature>
<dbReference type="Pfam" id="PF12763">
    <property type="entry name" value="EH"/>
    <property type="match status" value="1"/>
</dbReference>
<feature type="coiled-coil region" evidence="2">
    <location>
        <begin position="450"/>
        <end position="477"/>
    </location>
</feature>
<evidence type="ECO:0000313" key="6">
    <source>
        <dbReference type="EMBL" id="KAF7259611.1"/>
    </source>
</evidence>
<dbReference type="Proteomes" id="UP000822476">
    <property type="component" value="Unassembled WGS sequence"/>
</dbReference>
<dbReference type="OrthoDB" id="10045710at2759"/>
<organism evidence="6 7">
    <name type="scientific">Paragonimus skrjabini miyazakii</name>
    <dbReference type="NCBI Taxonomy" id="59628"/>
    <lineage>
        <taxon>Eukaryota</taxon>
        <taxon>Metazoa</taxon>
        <taxon>Spiralia</taxon>
        <taxon>Lophotrochozoa</taxon>
        <taxon>Platyhelminthes</taxon>
        <taxon>Trematoda</taxon>
        <taxon>Digenea</taxon>
        <taxon>Plagiorchiida</taxon>
        <taxon>Troglotremata</taxon>
        <taxon>Troglotrematidae</taxon>
        <taxon>Paragonimus</taxon>
    </lineage>
</organism>
<dbReference type="GO" id="GO:0005509">
    <property type="term" value="F:calcium ion binding"/>
    <property type="evidence" value="ECO:0007669"/>
    <property type="project" value="InterPro"/>
</dbReference>
<evidence type="ECO:0000259" key="5">
    <source>
        <dbReference type="PROSITE" id="PS50222"/>
    </source>
</evidence>
<keyword evidence="2" id="KW-0175">Coiled coil</keyword>
<feature type="domain" description="EH" evidence="4">
    <location>
        <begin position="136"/>
        <end position="225"/>
    </location>
</feature>
<dbReference type="GO" id="GO:0016197">
    <property type="term" value="P:endosomal transport"/>
    <property type="evidence" value="ECO:0007669"/>
    <property type="project" value="TreeGrafter"/>
</dbReference>
<dbReference type="Gene3D" id="1.10.238.10">
    <property type="entry name" value="EF-hand"/>
    <property type="match status" value="1"/>
</dbReference>
<proteinExistence type="predicted"/>
<dbReference type="PROSITE" id="PS00018">
    <property type="entry name" value="EF_HAND_1"/>
    <property type="match status" value="1"/>
</dbReference>
<dbReference type="InterPro" id="IPR011992">
    <property type="entry name" value="EF-hand-dom_pair"/>
</dbReference>
<dbReference type="PANTHER" id="PTHR11216">
    <property type="entry name" value="EH DOMAIN"/>
    <property type="match status" value="1"/>
</dbReference>
<reference evidence="6" key="1">
    <citation type="submission" date="2019-07" db="EMBL/GenBank/DDBJ databases">
        <title>Annotation for the trematode Paragonimus miyazaki's.</title>
        <authorList>
            <person name="Choi Y.-J."/>
        </authorList>
    </citation>
    <scope>NUCLEOTIDE SEQUENCE</scope>
    <source>
        <strain evidence="6">Japan</strain>
    </source>
</reference>
<dbReference type="EMBL" id="JTDE01001121">
    <property type="protein sequence ID" value="KAF7259611.1"/>
    <property type="molecule type" value="Genomic_DNA"/>
</dbReference>
<dbReference type="PROSITE" id="PS50222">
    <property type="entry name" value="EF_HAND_2"/>
    <property type="match status" value="1"/>
</dbReference>
<gene>
    <name evidence="6" type="ORF">EG68_03125</name>
</gene>
<keyword evidence="1" id="KW-0106">Calcium</keyword>
<accession>A0A8S9Z362</accession>
<dbReference type="SUPFAM" id="SSF47473">
    <property type="entry name" value="EF-hand"/>
    <property type="match status" value="1"/>
</dbReference>
<sequence length="501" mass="54539">MNQERRGRNTWTQFNDVQETKDASQYATVTSSYQGENASSAFGAIPLGLQDAGQNRLGFVETCNSISVSTAAPTTYNETLVALTQIARSHEVDGDGFQSDFAHGFEHCDRSRPTPDNTLITDTAPLLDPWALSPEQKAYYLSQFLRMQPDPRAKLSGLQAKAFFELSKLPNTELSDIWDLSDADCDGQLTLGEFCVAMHLVVLRRNGVPIPRILPCALMAVITSQSLFTLASEPQSVGSKSLPMPQPKRTGGRLDDQATIVSQGLTNHRRLFSPPSLASGNSCIPSLSPSRLTPTSGRIRRWSLSSQSDISSLAEGIMHFEARPSSSAQLQHPIPLRSRTLPLSGSCQVGLLGTPVNTVSPPAPPPPPRAYLTTCNGNGPRLLADTQLTPVRKDRIAAGGAHEAKDDVFSFTTVPFSDEVDGFPTAKKEPFNSTVTSTDDGHVNDPGSIVTRLRRECDEQMQANEKLAMELMQLQQHRIALKILLERLTPLDASYPICGSR</sequence>
<dbReference type="SMART" id="SM00054">
    <property type="entry name" value="EFh"/>
    <property type="match status" value="1"/>
</dbReference>
<dbReference type="InterPro" id="IPR000261">
    <property type="entry name" value="EH_dom"/>
</dbReference>
<dbReference type="GO" id="GO:0005886">
    <property type="term" value="C:plasma membrane"/>
    <property type="evidence" value="ECO:0007669"/>
    <property type="project" value="TreeGrafter"/>
</dbReference>
<evidence type="ECO:0000256" key="2">
    <source>
        <dbReference type="SAM" id="Coils"/>
    </source>
</evidence>
<evidence type="ECO:0000259" key="4">
    <source>
        <dbReference type="PROSITE" id="PS50031"/>
    </source>
</evidence>
<protein>
    <recommendedName>
        <fullName evidence="8">RalBP1-associated Eps domain-containing protein 2</fullName>
    </recommendedName>
</protein>